<dbReference type="AlphaFoldDB" id="A0A8X7QJ73"/>
<comment type="caution">
    <text evidence="1">The sequence shown here is derived from an EMBL/GenBank/DDBJ whole genome shotgun (WGS) entry which is preliminary data.</text>
</comment>
<name>A0A8X7QJ73_BRACI</name>
<sequence>MLSVSIEEDEHGRLLNNLGKGAAPSFVQAQKRERERRKQRNVIDYDQISVSLCSAHDHADVKLSNKVLLLQGSSRLTPSMAALSLRPNP</sequence>
<dbReference type="EMBL" id="JAAMPC010000013">
    <property type="protein sequence ID" value="KAG2270297.1"/>
    <property type="molecule type" value="Genomic_DNA"/>
</dbReference>
<dbReference type="OrthoDB" id="10515477at2759"/>
<evidence type="ECO:0000313" key="2">
    <source>
        <dbReference type="Proteomes" id="UP000886595"/>
    </source>
</evidence>
<reference evidence="1 2" key="1">
    <citation type="submission" date="2020-02" db="EMBL/GenBank/DDBJ databases">
        <authorList>
            <person name="Ma Q."/>
            <person name="Huang Y."/>
            <person name="Song X."/>
            <person name="Pei D."/>
        </authorList>
    </citation>
    <scope>NUCLEOTIDE SEQUENCE [LARGE SCALE GENOMIC DNA]</scope>
    <source>
        <strain evidence="1">Sxm20200214</strain>
        <tissue evidence="1">Leaf</tissue>
    </source>
</reference>
<protein>
    <submittedName>
        <fullName evidence="1">Uncharacterized protein</fullName>
    </submittedName>
</protein>
<accession>A0A8X7QJ73</accession>
<organism evidence="1 2">
    <name type="scientific">Brassica carinata</name>
    <name type="common">Ethiopian mustard</name>
    <name type="synonym">Abyssinian cabbage</name>
    <dbReference type="NCBI Taxonomy" id="52824"/>
    <lineage>
        <taxon>Eukaryota</taxon>
        <taxon>Viridiplantae</taxon>
        <taxon>Streptophyta</taxon>
        <taxon>Embryophyta</taxon>
        <taxon>Tracheophyta</taxon>
        <taxon>Spermatophyta</taxon>
        <taxon>Magnoliopsida</taxon>
        <taxon>eudicotyledons</taxon>
        <taxon>Gunneridae</taxon>
        <taxon>Pentapetalae</taxon>
        <taxon>rosids</taxon>
        <taxon>malvids</taxon>
        <taxon>Brassicales</taxon>
        <taxon>Brassicaceae</taxon>
        <taxon>Brassiceae</taxon>
        <taxon>Brassica</taxon>
    </lineage>
</organism>
<proteinExistence type="predicted"/>
<keyword evidence="2" id="KW-1185">Reference proteome</keyword>
<gene>
    <name evidence="1" type="ORF">Bca52824_064852</name>
</gene>
<evidence type="ECO:0000313" key="1">
    <source>
        <dbReference type="EMBL" id="KAG2270297.1"/>
    </source>
</evidence>
<dbReference type="Proteomes" id="UP000886595">
    <property type="component" value="Unassembled WGS sequence"/>
</dbReference>